<dbReference type="PROSITE" id="PS00571">
    <property type="entry name" value="AMIDASES"/>
    <property type="match status" value="1"/>
</dbReference>
<dbReference type="EMBL" id="CP002869">
    <property type="protein sequence ID" value="AEI40746.1"/>
    <property type="molecule type" value="Genomic_DNA"/>
</dbReference>
<dbReference type="Gene3D" id="3.90.1300.10">
    <property type="entry name" value="Amidase signature (AS) domain"/>
    <property type="match status" value="1"/>
</dbReference>
<dbReference type="AlphaFoldDB" id="F8F516"/>
<dbReference type="InterPro" id="IPR036928">
    <property type="entry name" value="AS_sf"/>
</dbReference>
<protein>
    <submittedName>
        <fullName evidence="3">Amidase</fullName>
    </submittedName>
</protein>
<evidence type="ECO:0000259" key="2">
    <source>
        <dbReference type="PROSITE" id="PS51272"/>
    </source>
</evidence>
<evidence type="ECO:0000313" key="3">
    <source>
        <dbReference type="EMBL" id="AEI40746.1"/>
    </source>
</evidence>
<sequence length="650" mass="68353">MMHHSTQKKKRLTSLLAGTLLLAAPLSAHAAQPGLSLSPDEAVLQAAPLSSEGSGLPGTAPMASVELAGLLRQAAELAGKSAAFPLPAGDAVTRKDTAAALSEALQLSPAAEPYTDVPDDSPYTSVVGAVYKLGLMNGYGAAWFGADDPLTREQAYTVANRVYGYLKPFELVEASIPDMQTAMAQGKLTSEGLVQMYLDRIAKYDKQGVSLNSMISLNSEALELAKALDEERRTQGPRGPLHGIPIIVKDNYDTEDMATTAGCLCLKDSMPGKDADQVAKLKAAGAIILGKSNLSEFAFNITTTSSLGGQTLNPYALQFNPGGSSGGTGASIAANFAAAGMGTDTGGSIRVPSAFNSLVGIRPTVGLSSRDGIIPLALTQDVGGPMARSVTDAAILLDATAGYDPDDTATAFGVGRIPASYTSFLNADGLKGARIGVAVELIGSEPQQKAVSDLVYKAVDDLERLGAQTVPILIPHAAEIGKYPSLSGYEFKFHLNDYLKELGPKAPYATLNDIIESGRYIKTQEEPMKARNARESLDTQEYKDIVLFRTKLTQESLLKVMADHDLDAIVYPTSAYPAAPIGEPQNSGPNTKFSPFSGFPAVTVPAGFTPDGLPVGLEFLGRAFGEGRLIQLAYAYEQGTQHRKPPVLLP</sequence>
<dbReference type="RefSeq" id="WP_013915907.1">
    <property type="nucleotide sequence ID" value="NC_015690.1"/>
</dbReference>
<organism evidence="3 4">
    <name type="scientific">Paenibacillus mucilaginosus (strain KNP414)</name>
    <dbReference type="NCBI Taxonomy" id="1036673"/>
    <lineage>
        <taxon>Bacteria</taxon>
        <taxon>Bacillati</taxon>
        <taxon>Bacillota</taxon>
        <taxon>Bacilli</taxon>
        <taxon>Bacillales</taxon>
        <taxon>Paenibacillaceae</taxon>
        <taxon>Paenibacillus</taxon>
    </lineage>
</organism>
<gene>
    <name evidence="3" type="ordered locus">KNP414_02185</name>
</gene>
<feature type="signal peptide" evidence="1">
    <location>
        <begin position="1"/>
        <end position="30"/>
    </location>
</feature>
<evidence type="ECO:0000256" key="1">
    <source>
        <dbReference type="SAM" id="SignalP"/>
    </source>
</evidence>
<dbReference type="Pfam" id="PF00395">
    <property type="entry name" value="SLH"/>
    <property type="match status" value="1"/>
</dbReference>
<keyword evidence="1" id="KW-0732">Signal</keyword>
<dbReference type="PANTHER" id="PTHR42678:SF34">
    <property type="entry name" value="OS04G0183300 PROTEIN"/>
    <property type="match status" value="1"/>
</dbReference>
<dbReference type="InterPro" id="IPR023631">
    <property type="entry name" value="Amidase_dom"/>
</dbReference>
<dbReference type="InterPro" id="IPR020556">
    <property type="entry name" value="Amidase_CS"/>
</dbReference>
<dbReference type="HOGENOM" id="CLU_009600_14_2_9"/>
<dbReference type="PANTHER" id="PTHR42678">
    <property type="entry name" value="AMIDASE"/>
    <property type="match status" value="1"/>
</dbReference>
<dbReference type="PROSITE" id="PS51272">
    <property type="entry name" value="SLH"/>
    <property type="match status" value="1"/>
</dbReference>
<evidence type="ECO:0000313" key="4">
    <source>
        <dbReference type="Proteomes" id="UP000006620"/>
    </source>
</evidence>
<accession>F8F516</accession>
<dbReference type="KEGG" id="pms:KNP414_02185"/>
<feature type="domain" description="SLH" evidence="2">
    <location>
        <begin position="110"/>
        <end position="173"/>
    </location>
</feature>
<dbReference type="SUPFAM" id="SSF75304">
    <property type="entry name" value="Amidase signature (AS) enzymes"/>
    <property type="match status" value="1"/>
</dbReference>
<name>F8F516_PAEMK</name>
<dbReference type="Pfam" id="PF01425">
    <property type="entry name" value="Amidase"/>
    <property type="match status" value="1"/>
</dbReference>
<dbReference type="PATRIC" id="fig|1036673.3.peg.1963"/>
<reference evidence="4" key="1">
    <citation type="submission" date="2011-06" db="EMBL/GenBank/DDBJ databases">
        <title>Complete genome sequence of Paenibacillus mucilaginosus KNP414.</title>
        <authorList>
            <person name="Wang J."/>
            <person name="Hu S."/>
            <person name="Hu X."/>
            <person name="Zhang B."/>
            <person name="Dong D."/>
            <person name="Zhang S."/>
            <person name="Zhao K."/>
            <person name="Wu D."/>
        </authorList>
    </citation>
    <scope>NUCLEOTIDE SEQUENCE [LARGE SCALE GENOMIC DNA]</scope>
    <source>
        <strain evidence="4">KNP414</strain>
    </source>
</reference>
<feature type="chain" id="PRO_5003370184" evidence="1">
    <location>
        <begin position="31"/>
        <end position="650"/>
    </location>
</feature>
<dbReference type="Proteomes" id="UP000006620">
    <property type="component" value="Chromosome"/>
</dbReference>
<proteinExistence type="predicted"/>
<reference evidence="3 4" key="2">
    <citation type="journal article" date="2013" name="Genome Announc.">
        <title>Genome Sequence of Growth-Improving Paenibacillus mucilaginosus Strain KNP414.</title>
        <authorList>
            <person name="Lu J.J."/>
            <person name="Wang J.F."/>
            <person name="Hu X.F."/>
        </authorList>
    </citation>
    <scope>NUCLEOTIDE SEQUENCE [LARGE SCALE GENOMIC DNA]</scope>
    <source>
        <strain evidence="3 4">KNP414</strain>
    </source>
</reference>
<dbReference type="InterPro" id="IPR001119">
    <property type="entry name" value="SLH_dom"/>
</dbReference>